<sequence>MQVTYCRRWSFRKQRPTDPLTAEQAAKLDAAGEWYTVVLGVVTAPTAILDVVRGNRHIDVTFPDEHGRQVLTYDFRQVGDDTMFLTTMTRWEYGDEQARTISQADVVDKFSYSEDGHVHRDLRDARAQERRTTDFSDVDVSINWEPVPVFGGWESIARRER</sequence>
<accession>A0A7W9PB73</accession>
<evidence type="ECO:0000313" key="1">
    <source>
        <dbReference type="EMBL" id="MBB5912864.1"/>
    </source>
</evidence>
<comment type="caution">
    <text evidence="1">The sequence shown here is derived from an EMBL/GenBank/DDBJ whole genome shotgun (WGS) entry which is preliminary data.</text>
</comment>
<dbReference type="Proteomes" id="UP000540412">
    <property type="component" value="Unassembled WGS sequence"/>
</dbReference>
<dbReference type="EMBL" id="JACHIT010000001">
    <property type="protein sequence ID" value="MBB5912864.1"/>
    <property type="molecule type" value="Genomic_DNA"/>
</dbReference>
<name>A0A7W9PB73_9NOCA</name>
<proteinExistence type="predicted"/>
<dbReference type="RefSeq" id="WP_157185372.1">
    <property type="nucleotide sequence ID" value="NZ_JACHIT010000001.1"/>
</dbReference>
<organism evidence="1 2">
    <name type="scientific">Nocardia transvalensis</name>
    <dbReference type="NCBI Taxonomy" id="37333"/>
    <lineage>
        <taxon>Bacteria</taxon>
        <taxon>Bacillati</taxon>
        <taxon>Actinomycetota</taxon>
        <taxon>Actinomycetes</taxon>
        <taxon>Mycobacteriales</taxon>
        <taxon>Nocardiaceae</taxon>
        <taxon>Nocardia</taxon>
    </lineage>
</organism>
<protein>
    <submittedName>
        <fullName evidence="1">Uncharacterized protein</fullName>
    </submittedName>
</protein>
<keyword evidence="2" id="KW-1185">Reference proteome</keyword>
<gene>
    <name evidence="1" type="ORF">BJY24_001731</name>
</gene>
<dbReference type="AlphaFoldDB" id="A0A7W9PB73"/>
<reference evidence="1 2" key="1">
    <citation type="submission" date="2020-08" db="EMBL/GenBank/DDBJ databases">
        <title>Sequencing the genomes of 1000 actinobacteria strains.</title>
        <authorList>
            <person name="Klenk H.-P."/>
        </authorList>
    </citation>
    <scope>NUCLEOTIDE SEQUENCE [LARGE SCALE GENOMIC DNA]</scope>
    <source>
        <strain evidence="1 2">DSM 43582</strain>
    </source>
</reference>
<evidence type="ECO:0000313" key="2">
    <source>
        <dbReference type="Proteomes" id="UP000540412"/>
    </source>
</evidence>